<evidence type="ECO:0000313" key="2">
    <source>
        <dbReference type="Proteomes" id="UP001060085"/>
    </source>
</evidence>
<organism evidence="1 2">
    <name type="scientific">Catharanthus roseus</name>
    <name type="common">Madagascar periwinkle</name>
    <name type="synonym">Vinca rosea</name>
    <dbReference type="NCBI Taxonomy" id="4058"/>
    <lineage>
        <taxon>Eukaryota</taxon>
        <taxon>Viridiplantae</taxon>
        <taxon>Streptophyta</taxon>
        <taxon>Embryophyta</taxon>
        <taxon>Tracheophyta</taxon>
        <taxon>Spermatophyta</taxon>
        <taxon>Magnoliopsida</taxon>
        <taxon>eudicotyledons</taxon>
        <taxon>Gunneridae</taxon>
        <taxon>Pentapetalae</taxon>
        <taxon>asterids</taxon>
        <taxon>lamiids</taxon>
        <taxon>Gentianales</taxon>
        <taxon>Apocynaceae</taxon>
        <taxon>Rauvolfioideae</taxon>
        <taxon>Vinceae</taxon>
        <taxon>Catharanthinae</taxon>
        <taxon>Catharanthus</taxon>
    </lineage>
</organism>
<keyword evidence="2" id="KW-1185">Reference proteome</keyword>
<comment type="caution">
    <text evidence="1">The sequence shown here is derived from an EMBL/GenBank/DDBJ whole genome shotgun (WGS) entry which is preliminary data.</text>
</comment>
<accession>A0ACC0B451</accession>
<gene>
    <name evidence="1" type="ORF">M9H77_17282</name>
</gene>
<reference evidence="2" key="1">
    <citation type="journal article" date="2023" name="Nat. Plants">
        <title>Single-cell RNA sequencing provides a high-resolution roadmap for understanding the multicellular compartmentation of specialized metabolism.</title>
        <authorList>
            <person name="Sun S."/>
            <person name="Shen X."/>
            <person name="Li Y."/>
            <person name="Li Y."/>
            <person name="Wang S."/>
            <person name="Li R."/>
            <person name="Zhang H."/>
            <person name="Shen G."/>
            <person name="Guo B."/>
            <person name="Wei J."/>
            <person name="Xu J."/>
            <person name="St-Pierre B."/>
            <person name="Chen S."/>
            <person name="Sun C."/>
        </authorList>
    </citation>
    <scope>NUCLEOTIDE SEQUENCE [LARGE SCALE GENOMIC DNA]</scope>
</reference>
<sequence>MWTSHHALRWDGRLVESQERLETEVCKPEAALMYLDSLRLPNCSQNLHINSERSRAQQATEVLGQEFLDQISPEGHMVMFHCGAYNLVPRSTQMPYSSAVDLVAWLGASYGMWLKTQPCDHKFSQTNFGEIRRSFQKIWFKDFTWLEYSAHKDASFCSCCYLFAKGQNHKHGDDMFTEVGFKNWKRAKEKFRNHERSPNSPYSGAVIQLLGLKNQRHIVEYILAKQSSKTEIDYRARLTDVVKVIRFLLSQGLAFRGNDESINSIRRGNFLELTKQYCEESEEANKVMNLNVPGNNQLTSPKIQKEIVNACATEVRQVIVNEIGDKFFSLFG</sequence>
<proteinExistence type="predicted"/>
<name>A0ACC0B451_CATRO</name>
<dbReference type="Proteomes" id="UP001060085">
    <property type="component" value="Linkage Group LG04"/>
</dbReference>
<evidence type="ECO:0000313" key="1">
    <source>
        <dbReference type="EMBL" id="KAI5667429.1"/>
    </source>
</evidence>
<dbReference type="EMBL" id="CM044704">
    <property type="protein sequence ID" value="KAI5667429.1"/>
    <property type="molecule type" value="Genomic_DNA"/>
</dbReference>
<protein>
    <submittedName>
        <fullName evidence="1">Uncharacterized protein</fullName>
    </submittedName>
</protein>